<dbReference type="RefSeq" id="WP_099643512.1">
    <property type="nucleotide sequence ID" value="NZ_JAQPZX010000006.1"/>
</dbReference>
<organism evidence="1 2">
    <name type="scientific">Pseudoalteromonas piscicida</name>
    <dbReference type="NCBI Taxonomy" id="43662"/>
    <lineage>
        <taxon>Bacteria</taxon>
        <taxon>Pseudomonadati</taxon>
        <taxon>Pseudomonadota</taxon>
        <taxon>Gammaproteobacteria</taxon>
        <taxon>Alteromonadales</taxon>
        <taxon>Pseudoalteromonadaceae</taxon>
        <taxon>Pseudoalteromonas</taxon>
    </lineage>
</organism>
<dbReference type="EMBL" id="NKHF01000089">
    <property type="protein sequence ID" value="PCK30312.1"/>
    <property type="molecule type" value="Genomic_DNA"/>
</dbReference>
<dbReference type="AlphaFoldDB" id="A0A2A5JLI7"/>
<proteinExistence type="predicted"/>
<dbReference type="InterPro" id="IPR021109">
    <property type="entry name" value="Peptidase_aspartic_dom_sf"/>
</dbReference>
<dbReference type="Gene3D" id="2.40.70.10">
    <property type="entry name" value="Acid Proteases"/>
    <property type="match status" value="2"/>
</dbReference>
<protein>
    <submittedName>
        <fullName evidence="1">Signal protein PDZ</fullName>
    </submittedName>
</protein>
<dbReference type="Pfam" id="PF13650">
    <property type="entry name" value="Asp_protease_2"/>
    <property type="match status" value="1"/>
</dbReference>
<keyword evidence="2" id="KW-1185">Reference proteome</keyword>
<reference evidence="2" key="1">
    <citation type="journal article" date="2019" name="Genome Announc.">
        <title>Draft Genome Sequence of Pseudoalteromonas piscicida Strain 36Y ROTHPW, an Hypersaline Seawater Isolate from the South Coast of Sonora, Mexico.</title>
        <authorList>
            <person name="Sanchez-Diaz R."/>
            <person name="Molina-Garza Z.J."/>
            <person name="Cruz-Suarez L.E."/>
            <person name="Selvin J."/>
            <person name="Kiran G.S."/>
            <person name="Ibarra-Gamez J.C."/>
            <person name="Gomez-Gil B."/>
            <person name="Galaviz-Silva L."/>
        </authorList>
    </citation>
    <scope>NUCLEOTIDE SEQUENCE [LARGE SCALE GENOMIC DNA]</scope>
    <source>
        <strain evidence="2">36Y_RITHPW</strain>
    </source>
</reference>
<evidence type="ECO:0000313" key="2">
    <source>
        <dbReference type="Proteomes" id="UP000228621"/>
    </source>
</evidence>
<gene>
    <name evidence="1" type="ORF">CEX98_18575</name>
</gene>
<comment type="caution">
    <text evidence="1">The sequence shown here is derived from an EMBL/GenBank/DDBJ whole genome shotgun (WGS) entry which is preliminary data.</text>
</comment>
<evidence type="ECO:0000313" key="1">
    <source>
        <dbReference type="EMBL" id="PCK30312.1"/>
    </source>
</evidence>
<name>A0A2A5JLI7_PSEO7</name>
<accession>A0A2A5JLI7</accession>
<sequence length="299" mass="33349">MKLIISIFAGLFCSQVIAGITPWIDFNLENGHIKVPATVANIHSNIILDTGSQINAINRRFLSKNNLSLTKSGRIEVQGIYSTETRATYNNVPVNLFGVDMKLDKVAELNLGEHTNAALFGRPFFEHFVIQLDYPNSKMRIIDHESINLNKLKNIKLIKQRGSGMPIVEISLKEDKSIWLLLDTGNNGGIVIERNVAKSMGWLDTLERNSVISTGANSSAVSEDFRVPWIKFGPFELENVLISIPEEGQRTHLVSQHKTTGSRIKGKRVQGAIGYDVLKHFLITLDYRGGYAHIGLPEE</sequence>
<dbReference type="OrthoDB" id="3521766at2"/>
<dbReference type="SUPFAM" id="SSF50630">
    <property type="entry name" value="Acid proteases"/>
    <property type="match status" value="1"/>
</dbReference>
<dbReference type="Proteomes" id="UP000228621">
    <property type="component" value="Unassembled WGS sequence"/>
</dbReference>